<accession>A0A2U3MZQ4</accession>
<name>A0A2U3MZQ4_9GAMM</name>
<keyword evidence="2" id="KW-0812">Transmembrane</keyword>
<evidence type="ECO:0000256" key="2">
    <source>
        <dbReference type="SAM" id="Phobius"/>
    </source>
</evidence>
<dbReference type="RefSeq" id="WP_121974314.1">
    <property type="nucleotide sequence ID" value="NZ_OOGT01000086.1"/>
</dbReference>
<dbReference type="InParanoid" id="A0A2U3MZQ4"/>
<dbReference type="AlphaFoldDB" id="A0A2U3MZQ4"/>
<dbReference type="Gene3D" id="1.10.530.10">
    <property type="match status" value="1"/>
</dbReference>
<feature type="transmembrane region" description="Helical" evidence="2">
    <location>
        <begin position="296"/>
        <end position="313"/>
    </location>
</feature>
<sequence>MQVVEAIGIYLGLDLKDFNAGADQAILKNQKLESSLESVEQSAEKTSKSTQKLSEEQKKATQALSEMGQVVTGVHKLLTGLFTTIAVSTGFSKLISDAQKTNNELYRLEKQLGISAGSIAAWQGAAAMAGGSAESMTSTLQGLSRGINDLVTMGDASLLPFLNALGVGVMDSAGNIRNMDDILLDMSDSFSKMDSQRAYSIGSKMGLDNGTIATLLEGRDALQEMLDLQKSLYTSSAEELKASRELSKQQALLNTQYESLKVMLGNALVPVLIEITKAVNGFFQFLHRNEKTVKNVFGALSFILGTVLIPIIYKAAIAMAALIAPFAPFILTVAALGAAFIALYDDYKTWAEGGQSLFNWGAFTKYIDDAEFSVDNLKNGFAYLLTGYTDWAKAAEGGREWMKLKGFIDENGVSVNSLIRGFNNLSKELINDAIPTLKGYASILQKLLSGDFKGAFLEAGQMMRNLVSNEVDRAKSWGDRIAGALDIGTGQQVGTFTQSSGNIMNSDVKSNQKYSGRAGSNSLSSFIGKGEGSYNSVNLGKRYGYKSGTKNLTSMTVDQVRAMQARREVNAVGKFQIIRDTMPSVIKGMGLSGKELFNEDLQEKMGAWLLFNKRTALGDYLKGKHNNLKLAGDEGAREWASLPVLSDHLVTKSGNKTFHSKRGATAYSDGVNKAQHSAESWEKALIKARKNYLNSVGNGVSEQEAQLVAFKDIGLSQQRSIGAQNAQSMINQGQQAKYGNTTTSSDHRKYIDVKIGDVNVHTSSSTISGTVNDGMNAALSNANQLITGMS</sequence>
<proteinExistence type="predicted"/>
<keyword evidence="2" id="KW-0472">Membrane</keyword>
<keyword evidence="2" id="KW-1133">Transmembrane helix</keyword>
<protein>
    <submittedName>
        <fullName evidence="3">Uncharacterized protein</fullName>
    </submittedName>
</protein>
<feature type="compositionally biased region" description="Basic and acidic residues" evidence="1">
    <location>
        <begin position="42"/>
        <end position="57"/>
    </location>
</feature>
<feature type="region of interest" description="Disordered" evidence="1">
    <location>
        <begin position="38"/>
        <end position="57"/>
    </location>
</feature>
<keyword evidence="4" id="KW-1185">Reference proteome</keyword>
<evidence type="ECO:0000256" key="1">
    <source>
        <dbReference type="SAM" id="MobiDB-lite"/>
    </source>
</evidence>
<organism evidence="3 4">
    <name type="scientific">Acinetobacter stercoris</name>
    <dbReference type="NCBI Taxonomy" id="2126983"/>
    <lineage>
        <taxon>Bacteria</taxon>
        <taxon>Pseudomonadati</taxon>
        <taxon>Pseudomonadota</taxon>
        <taxon>Gammaproteobacteria</taxon>
        <taxon>Moraxellales</taxon>
        <taxon>Moraxellaceae</taxon>
        <taxon>Acinetobacter</taxon>
    </lineage>
</organism>
<dbReference type="Proteomes" id="UP000245974">
    <property type="component" value="Unassembled WGS sequence"/>
</dbReference>
<gene>
    <name evidence="3" type="ORF">KPC_2043</name>
</gene>
<feature type="transmembrane region" description="Helical" evidence="2">
    <location>
        <begin position="320"/>
        <end position="344"/>
    </location>
</feature>
<dbReference type="EMBL" id="OOGT01000086">
    <property type="protein sequence ID" value="SPL70865.1"/>
    <property type="molecule type" value="Genomic_DNA"/>
</dbReference>
<evidence type="ECO:0000313" key="3">
    <source>
        <dbReference type="EMBL" id="SPL70865.1"/>
    </source>
</evidence>
<dbReference type="OrthoDB" id="8019720at2"/>
<reference evidence="4" key="1">
    <citation type="submission" date="2018-03" db="EMBL/GenBank/DDBJ databases">
        <authorList>
            <person name="Blom J."/>
        </authorList>
    </citation>
    <scope>NUCLEOTIDE SEQUENCE [LARGE SCALE GENOMIC DNA]</scope>
    <source>
        <strain evidence="4">KPC-SM-21</strain>
    </source>
</reference>
<evidence type="ECO:0000313" key="4">
    <source>
        <dbReference type="Proteomes" id="UP000245974"/>
    </source>
</evidence>